<keyword evidence="3" id="KW-1185">Reference proteome</keyword>
<dbReference type="EMBL" id="JADBEO010000005">
    <property type="protein sequence ID" value="MDR4305681.1"/>
    <property type="molecule type" value="Genomic_DNA"/>
</dbReference>
<reference evidence="2" key="1">
    <citation type="submission" date="2020-10" db="EMBL/GenBank/DDBJ databases">
        <authorList>
            <person name="Abbas A."/>
            <person name="Razzaq R."/>
            <person name="Waqas M."/>
            <person name="Abbas N."/>
            <person name="Nielsen T.K."/>
            <person name="Hansen L.H."/>
            <person name="Hussain S."/>
            <person name="Shahid M."/>
        </authorList>
    </citation>
    <scope>NUCLEOTIDE SEQUENCE</scope>
    <source>
        <strain evidence="2">S14</strain>
    </source>
</reference>
<sequence length="93" mass="10418">MPRGRAADMVESLRAAAAQARDRVQICQRRALELMFHRALLERAGCGTAASDERMKLLEEEMAEVRAEQEFAEQRLLFRVRGARSSRKAGGGD</sequence>
<organism evidence="2 3">
    <name type="scientific">Chelatococcus sambhunathii</name>
    <dbReference type="NCBI Taxonomy" id="363953"/>
    <lineage>
        <taxon>Bacteria</taxon>
        <taxon>Pseudomonadati</taxon>
        <taxon>Pseudomonadota</taxon>
        <taxon>Alphaproteobacteria</taxon>
        <taxon>Hyphomicrobiales</taxon>
        <taxon>Chelatococcaceae</taxon>
        <taxon>Chelatococcus</taxon>
    </lineage>
</organism>
<evidence type="ECO:0000313" key="3">
    <source>
        <dbReference type="Proteomes" id="UP001181622"/>
    </source>
</evidence>
<keyword evidence="1" id="KW-0175">Coiled coil</keyword>
<evidence type="ECO:0000313" key="2">
    <source>
        <dbReference type="EMBL" id="MDR4305681.1"/>
    </source>
</evidence>
<evidence type="ECO:0000256" key="1">
    <source>
        <dbReference type="SAM" id="Coils"/>
    </source>
</evidence>
<gene>
    <name evidence="2" type="ORF">IHQ68_03465</name>
</gene>
<accession>A0ABU1DC43</accession>
<proteinExistence type="predicted"/>
<feature type="coiled-coil region" evidence="1">
    <location>
        <begin position="10"/>
        <end position="75"/>
    </location>
</feature>
<name>A0ABU1DC43_9HYPH</name>
<dbReference type="RefSeq" id="WP_309388884.1">
    <property type="nucleotide sequence ID" value="NZ_JADBEO010000005.1"/>
</dbReference>
<comment type="caution">
    <text evidence="2">The sequence shown here is derived from an EMBL/GenBank/DDBJ whole genome shotgun (WGS) entry which is preliminary data.</text>
</comment>
<protein>
    <submittedName>
        <fullName evidence="2">Uncharacterized protein</fullName>
    </submittedName>
</protein>
<dbReference type="Proteomes" id="UP001181622">
    <property type="component" value="Unassembled WGS sequence"/>
</dbReference>